<proteinExistence type="predicted"/>
<organism evidence="1">
    <name type="scientific">marine metagenome</name>
    <dbReference type="NCBI Taxonomy" id="408172"/>
    <lineage>
        <taxon>unclassified sequences</taxon>
        <taxon>metagenomes</taxon>
        <taxon>ecological metagenomes</taxon>
    </lineage>
</organism>
<reference evidence="1" key="1">
    <citation type="submission" date="2018-05" db="EMBL/GenBank/DDBJ databases">
        <authorList>
            <person name="Lanie J.A."/>
            <person name="Ng W.-L."/>
            <person name="Kazmierczak K.M."/>
            <person name="Andrzejewski T.M."/>
            <person name="Davidsen T.M."/>
            <person name="Wayne K.J."/>
            <person name="Tettelin H."/>
            <person name="Glass J.I."/>
            <person name="Rusch D."/>
            <person name="Podicherti R."/>
            <person name="Tsui H.-C.T."/>
            <person name="Winkler M.E."/>
        </authorList>
    </citation>
    <scope>NUCLEOTIDE SEQUENCE</scope>
</reference>
<gene>
    <name evidence="1" type="ORF">METZ01_LOCUS384029</name>
</gene>
<sequence>ILNTVPFGSEIEKVDTLEVIMPWTDSDEFEACYKKFNQSYQEGRQVFLQPSGFDIGFNAWYLTEYNLVFGNFKLSEEDDWVC</sequence>
<evidence type="ECO:0000313" key="1">
    <source>
        <dbReference type="EMBL" id="SVD31175.1"/>
    </source>
</evidence>
<accession>A0A382UBC9</accession>
<dbReference type="AlphaFoldDB" id="A0A382UBC9"/>
<name>A0A382UBC9_9ZZZZ</name>
<protein>
    <submittedName>
        <fullName evidence="1">Uncharacterized protein</fullName>
    </submittedName>
</protein>
<feature type="non-terminal residue" evidence="1">
    <location>
        <position position="1"/>
    </location>
</feature>
<dbReference type="EMBL" id="UINC01142689">
    <property type="protein sequence ID" value="SVD31175.1"/>
    <property type="molecule type" value="Genomic_DNA"/>
</dbReference>